<proteinExistence type="predicted"/>
<dbReference type="Proteomes" id="UP000642809">
    <property type="component" value="Unassembled WGS sequence"/>
</dbReference>
<gene>
    <name evidence="1" type="ORF">GCM10008106_18960</name>
</gene>
<name>A0A8J3CWY2_9BACT</name>
<keyword evidence="2" id="KW-1185">Reference proteome</keyword>
<organism evidence="1 2">
    <name type="scientific">Mongoliitalea lutea</name>
    <dbReference type="NCBI Taxonomy" id="849756"/>
    <lineage>
        <taxon>Bacteria</taxon>
        <taxon>Pseudomonadati</taxon>
        <taxon>Bacteroidota</taxon>
        <taxon>Cytophagia</taxon>
        <taxon>Cytophagales</taxon>
        <taxon>Cyclobacteriaceae</taxon>
        <taxon>Mongoliitalea</taxon>
    </lineage>
</organism>
<protein>
    <submittedName>
        <fullName evidence="1">Uncharacterized protein</fullName>
    </submittedName>
</protein>
<dbReference type="AlphaFoldDB" id="A0A8J3CWY2"/>
<evidence type="ECO:0000313" key="2">
    <source>
        <dbReference type="Proteomes" id="UP000642809"/>
    </source>
</evidence>
<accession>A0A8J3CWY2</accession>
<sequence>MSGVNKIAMARTSVRERITIKGLVTGVLLIIFFLASCTSKTEYEQVKERELKSGKVVEELFLDLRLGMGRKDFYGTCWEHNKNGILTNGAHYLQVLYNPILPSGKVANMHFYPKFEEDHLYYMPIEILYQDWFPTNEEFSIDNLMKDVMAMLEKWYGEGFFEVSNKGKTVSAMVKVDGNRVIRVHKKNINTVRVEILDLRIKDFTQLNKQDEEV</sequence>
<comment type="caution">
    <text evidence="1">The sequence shown here is derived from an EMBL/GenBank/DDBJ whole genome shotgun (WGS) entry which is preliminary data.</text>
</comment>
<evidence type="ECO:0000313" key="1">
    <source>
        <dbReference type="EMBL" id="GHB37937.1"/>
    </source>
</evidence>
<dbReference type="EMBL" id="BMYF01000010">
    <property type="protein sequence ID" value="GHB37937.1"/>
    <property type="molecule type" value="Genomic_DNA"/>
</dbReference>
<reference evidence="1" key="1">
    <citation type="journal article" date="2014" name="Int. J. Syst. Evol. Microbiol.">
        <title>Complete genome sequence of Corynebacterium casei LMG S-19264T (=DSM 44701T), isolated from a smear-ripened cheese.</title>
        <authorList>
            <consortium name="US DOE Joint Genome Institute (JGI-PGF)"/>
            <person name="Walter F."/>
            <person name="Albersmeier A."/>
            <person name="Kalinowski J."/>
            <person name="Ruckert C."/>
        </authorList>
    </citation>
    <scope>NUCLEOTIDE SEQUENCE</scope>
    <source>
        <strain evidence="1">KCTC 23224</strain>
    </source>
</reference>
<reference evidence="1" key="2">
    <citation type="submission" date="2020-09" db="EMBL/GenBank/DDBJ databases">
        <authorList>
            <person name="Sun Q."/>
            <person name="Kim S."/>
        </authorList>
    </citation>
    <scope>NUCLEOTIDE SEQUENCE</scope>
    <source>
        <strain evidence="1">KCTC 23224</strain>
    </source>
</reference>